<comment type="caution">
    <text evidence="3">The sequence shown here is derived from an EMBL/GenBank/DDBJ whole genome shotgun (WGS) entry which is preliminary data.</text>
</comment>
<dbReference type="AlphaFoldDB" id="A0A956LZM0"/>
<feature type="domain" description="FlgD/Vpr Ig-like" evidence="2">
    <location>
        <begin position="630"/>
        <end position="691"/>
    </location>
</feature>
<dbReference type="SUPFAM" id="SSF55486">
    <property type="entry name" value="Metalloproteases ('zincins'), catalytic domain"/>
    <property type="match status" value="1"/>
</dbReference>
<name>A0A956LZM0_UNCEI</name>
<keyword evidence="1" id="KW-0732">Signal</keyword>
<protein>
    <submittedName>
        <fullName evidence="3">T9SS type A sorting domain-containing protein</fullName>
    </submittedName>
</protein>
<dbReference type="Gene3D" id="3.10.170.10">
    <property type="match status" value="1"/>
</dbReference>
<feature type="signal peptide" evidence="1">
    <location>
        <begin position="1"/>
        <end position="33"/>
    </location>
</feature>
<sequence length="707" mass="76415">MVRVSLASQLRLAALGMACAGAASLAFAPSASAFRPNEASLQLEILPGTEQFQFMYRSADLANDADVQSYTAQLHGELGSAWKVTSWNQYSGTARSVQGPGIVLASEGLASASEDRVESLARGFIAEHAALFATDGSNLVLQKIGHGAERWGVIFQQQLDGVTVQGTQVILAMHDNGRLFAFGSDLYPDVYVPFADQVDLVAARQIARDAVPYDPTLEYEIGPDARVIVPVMHGRGDIDYHMTHRTDVPVREPLGVYRTWVDAVTGEIVYRENQVEFAYEGTTSGDVEVFSPCDGDSPDTPHPHMTVNIDGVGSVDTDDDGNFSIAGNAGTRNFNAAFDGPDFNVNCNGCGGDAVFNGTIDPDTPEAIYYDVATFRPDERDAFHFSNRIKLYVQGIDPDFTQNKYTVNVNVSGCCNANWNGTVVNFYREGCGCANMARVSDVVVHEFGHGIQNWCLGGGQGPQGLGEGNADITSTFNNDNSIVGIGVTDCVSGARYCDNALVYPDDLNGQVHHDGQIICGFNWDVRRNLIWTLGGTEAKAHTAELWHFARKLFMTSANNQPDQAERYIWVDDDNGNLDDGTPNYDQICAARDKHGYGECAPIIVGVEGDEPVGASLGLRLFSANPNPLGASTSIRYSLASDSRVELAIYDAGGRIVRTLVDEARSAGQHVADWDGKDADGNAVSSGTYFYRLQVGDWQQTRSLTVVK</sequence>
<reference evidence="3" key="2">
    <citation type="journal article" date="2021" name="Microbiome">
        <title>Successional dynamics and alternative stable states in a saline activated sludge microbial community over 9 years.</title>
        <authorList>
            <person name="Wang Y."/>
            <person name="Ye J."/>
            <person name="Ju F."/>
            <person name="Liu L."/>
            <person name="Boyd J.A."/>
            <person name="Deng Y."/>
            <person name="Parks D.H."/>
            <person name="Jiang X."/>
            <person name="Yin X."/>
            <person name="Woodcroft B.J."/>
            <person name="Tyson G.W."/>
            <person name="Hugenholtz P."/>
            <person name="Polz M.F."/>
            <person name="Zhang T."/>
        </authorList>
    </citation>
    <scope>NUCLEOTIDE SEQUENCE</scope>
    <source>
        <strain evidence="3">HKST-UBA01</strain>
    </source>
</reference>
<dbReference type="EMBL" id="JAGQHR010000384">
    <property type="protein sequence ID" value="MCA9728439.1"/>
    <property type="molecule type" value="Genomic_DNA"/>
</dbReference>
<dbReference type="NCBIfam" id="TIGR04183">
    <property type="entry name" value="Por_Secre_tail"/>
    <property type="match status" value="1"/>
</dbReference>
<gene>
    <name evidence="3" type="ORF">KC729_12195</name>
</gene>
<dbReference type="Proteomes" id="UP000697710">
    <property type="component" value="Unassembled WGS sequence"/>
</dbReference>
<accession>A0A956LZM0</accession>
<organism evidence="3 4">
    <name type="scientific">Eiseniibacteriota bacterium</name>
    <dbReference type="NCBI Taxonomy" id="2212470"/>
    <lineage>
        <taxon>Bacteria</taxon>
        <taxon>Candidatus Eiseniibacteriota</taxon>
    </lineage>
</organism>
<evidence type="ECO:0000313" key="4">
    <source>
        <dbReference type="Proteomes" id="UP000697710"/>
    </source>
</evidence>
<dbReference type="Gene3D" id="2.60.40.4070">
    <property type="match status" value="1"/>
</dbReference>
<proteinExistence type="predicted"/>
<evidence type="ECO:0000256" key="1">
    <source>
        <dbReference type="SAM" id="SignalP"/>
    </source>
</evidence>
<evidence type="ECO:0000259" key="2">
    <source>
        <dbReference type="Pfam" id="PF13860"/>
    </source>
</evidence>
<dbReference type="Pfam" id="PF13860">
    <property type="entry name" value="FlgD_ig"/>
    <property type="match status" value="1"/>
</dbReference>
<evidence type="ECO:0000313" key="3">
    <source>
        <dbReference type="EMBL" id="MCA9728439.1"/>
    </source>
</evidence>
<reference evidence="3" key="1">
    <citation type="submission" date="2020-04" db="EMBL/GenBank/DDBJ databases">
        <authorList>
            <person name="Zhang T."/>
        </authorList>
    </citation>
    <scope>NUCLEOTIDE SEQUENCE</scope>
    <source>
        <strain evidence="3">HKST-UBA01</strain>
    </source>
</reference>
<feature type="chain" id="PRO_5036818959" evidence="1">
    <location>
        <begin position="34"/>
        <end position="707"/>
    </location>
</feature>
<dbReference type="InterPro" id="IPR025965">
    <property type="entry name" value="FlgD/Vpr_Ig-like"/>
</dbReference>
<dbReference type="InterPro" id="IPR026444">
    <property type="entry name" value="Secre_tail"/>
</dbReference>